<evidence type="ECO:0000313" key="1">
    <source>
        <dbReference type="EMBL" id="JAH73106.1"/>
    </source>
</evidence>
<dbReference type="AlphaFoldDB" id="A0A0E9V527"/>
<organism evidence="1">
    <name type="scientific">Anguilla anguilla</name>
    <name type="common">European freshwater eel</name>
    <name type="synonym">Muraena anguilla</name>
    <dbReference type="NCBI Taxonomy" id="7936"/>
    <lineage>
        <taxon>Eukaryota</taxon>
        <taxon>Metazoa</taxon>
        <taxon>Chordata</taxon>
        <taxon>Craniata</taxon>
        <taxon>Vertebrata</taxon>
        <taxon>Euteleostomi</taxon>
        <taxon>Actinopterygii</taxon>
        <taxon>Neopterygii</taxon>
        <taxon>Teleostei</taxon>
        <taxon>Anguilliformes</taxon>
        <taxon>Anguillidae</taxon>
        <taxon>Anguilla</taxon>
    </lineage>
</organism>
<dbReference type="EMBL" id="GBXM01035471">
    <property type="protein sequence ID" value="JAH73106.1"/>
    <property type="molecule type" value="Transcribed_RNA"/>
</dbReference>
<protein>
    <submittedName>
        <fullName evidence="1">Uncharacterized protein</fullName>
    </submittedName>
</protein>
<sequence length="39" mass="4362">MKISLNTCYVQLNVFYPSAMSIKCLINTQPPAFSKCGCF</sequence>
<proteinExistence type="predicted"/>
<name>A0A0E9V527_ANGAN</name>
<reference evidence="1" key="1">
    <citation type="submission" date="2014-11" db="EMBL/GenBank/DDBJ databases">
        <authorList>
            <person name="Amaro Gonzalez C."/>
        </authorList>
    </citation>
    <scope>NUCLEOTIDE SEQUENCE</scope>
</reference>
<accession>A0A0E9V527</accession>
<reference evidence="1" key="2">
    <citation type="journal article" date="2015" name="Fish Shellfish Immunol.">
        <title>Early steps in the European eel (Anguilla anguilla)-Vibrio vulnificus interaction in the gills: Role of the RtxA13 toxin.</title>
        <authorList>
            <person name="Callol A."/>
            <person name="Pajuelo D."/>
            <person name="Ebbesson L."/>
            <person name="Teles M."/>
            <person name="MacKenzie S."/>
            <person name="Amaro C."/>
        </authorList>
    </citation>
    <scope>NUCLEOTIDE SEQUENCE</scope>
</reference>